<comment type="caution">
    <text evidence="1">The sequence shown here is derived from an EMBL/GenBank/DDBJ whole genome shotgun (WGS) entry which is preliminary data.</text>
</comment>
<dbReference type="EMBL" id="CM046398">
    <property type="protein sequence ID" value="KAI8530082.1"/>
    <property type="molecule type" value="Genomic_DNA"/>
</dbReference>
<organism evidence="1 2">
    <name type="scientific">Rhododendron molle</name>
    <name type="common">Chinese azalea</name>
    <name type="synonym">Azalea mollis</name>
    <dbReference type="NCBI Taxonomy" id="49168"/>
    <lineage>
        <taxon>Eukaryota</taxon>
        <taxon>Viridiplantae</taxon>
        <taxon>Streptophyta</taxon>
        <taxon>Embryophyta</taxon>
        <taxon>Tracheophyta</taxon>
        <taxon>Spermatophyta</taxon>
        <taxon>Magnoliopsida</taxon>
        <taxon>eudicotyledons</taxon>
        <taxon>Gunneridae</taxon>
        <taxon>Pentapetalae</taxon>
        <taxon>asterids</taxon>
        <taxon>Ericales</taxon>
        <taxon>Ericaceae</taxon>
        <taxon>Ericoideae</taxon>
        <taxon>Rhodoreae</taxon>
        <taxon>Rhododendron</taxon>
    </lineage>
</organism>
<proteinExistence type="predicted"/>
<reference evidence="1" key="1">
    <citation type="submission" date="2022-02" db="EMBL/GenBank/DDBJ databases">
        <title>Plant Genome Project.</title>
        <authorList>
            <person name="Zhang R.-G."/>
        </authorList>
    </citation>
    <scope>NUCLEOTIDE SEQUENCE</scope>
    <source>
        <strain evidence="1">AT1</strain>
    </source>
</reference>
<protein>
    <submittedName>
        <fullName evidence="1">Uncharacterized protein</fullName>
    </submittedName>
</protein>
<keyword evidence="2" id="KW-1185">Reference proteome</keyword>
<accession>A0ACC0LP33</accession>
<gene>
    <name evidence="1" type="ORF">RHMOL_Rhmol11G0027600</name>
</gene>
<name>A0ACC0LP33_RHOML</name>
<evidence type="ECO:0000313" key="2">
    <source>
        <dbReference type="Proteomes" id="UP001062846"/>
    </source>
</evidence>
<sequence>MDDAFDRPLSTPKHLMDDVVHTPNMENCGSLSGVPFDQHKLTCTKKYKCNRKSCGKCKGKSIEKVNQFSLKYKWMKGKGIVIMDGMKFNPSRTDLQNVFKERGRMSNLLFLPILLATCEHWFCVVINLVEKHIDVLDSMKLKSDGKTQAIADVVRLWVLHLKVYGALDWEMNTCELEANMGIDMRKRLLVRFILSPHNNRRNDVQEKCSADKIYRVQRRASGAEKKGK</sequence>
<evidence type="ECO:0000313" key="1">
    <source>
        <dbReference type="EMBL" id="KAI8530082.1"/>
    </source>
</evidence>
<dbReference type="Proteomes" id="UP001062846">
    <property type="component" value="Chromosome 11"/>
</dbReference>